<protein>
    <submittedName>
        <fullName evidence="2">Uncharacterized protein</fullName>
    </submittedName>
</protein>
<dbReference type="Proteomes" id="UP000019763">
    <property type="component" value="Unassembled WGS sequence"/>
</dbReference>
<gene>
    <name evidence="2" type="ORF">GNI_173880</name>
</gene>
<accession>A0A023AYQ1</accession>
<dbReference type="VEuPathDB" id="CryptoDB:GNI_173880"/>
<dbReference type="GeneID" id="22915915"/>
<evidence type="ECO:0000313" key="2">
    <source>
        <dbReference type="EMBL" id="EZG43395.1"/>
    </source>
</evidence>
<sequence length="509" mass="56396">MRGCWASLIEEVPSLGVTLSVSLLSCGSPCVNLGTQSVFADTFSAARTASQDEDLKLPPALENCIRLDWGLEHRMTPSAFICIGLKCLTQLTENENLVLRFVDQIQFPETQARIQVKIDPDYIKYPEATTTQTITTQTTTTETTRTETTTTETTTTEATTTETTTTETITTAAGVEMNRALLVEHVLSQLARYVSCPDLPDADLPGADLPDADLPDAEIPDAEIPDDVKALWQHYATAKLPAANLQKSKEEDMRALYALRARFSRAELCMNEARQICTQQWRGVCRPRLGLNDEHRVAVVKWLKGGLCPECTPQDKTDLRAPARVRALADGVQSDGSSVCLSPVTKEAVEQVKADAEVRGLGTVALPPAKTWHPWKGKPLSDTETVIALQELSQRGCLIPLHELLKTYRLSPTLTTQLVEKIRQRLKDAGKRCCVGSYSQVYVTLECRERFGVEKTKLGIVLARECMEAMTPKKAIQVTDQFIERFKHDAGYYARSKEEATVTAEHIVR</sequence>
<dbReference type="AlphaFoldDB" id="A0A023AYQ1"/>
<reference evidence="2" key="1">
    <citation type="submission" date="2013-12" db="EMBL/GenBank/DDBJ databases">
        <authorList>
            <person name="Omoto C.K."/>
            <person name="Sibley D."/>
            <person name="Venepally P."/>
            <person name="Hadjithomas M."/>
            <person name="Karamycheva S."/>
            <person name="Brunk B."/>
            <person name="Roos D."/>
            <person name="Caler E."/>
            <person name="Lorenzi H."/>
        </authorList>
    </citation>
    <scope>NUCLEOTIDE SEQUENCE</scope>
</reference>
<name>A0A023AYQ1_GRENI</name>
<comment type="caution">
    <text evidence="2">The sequence shown here is derived from an EMBL/GenBank/DDBJ whole genome shotgun (WGS) entry which is preliminary data.</text>
</comment>
<dbReference type="EMBL" id="AFNH02001306">
    <property type="protein sequence ID" value="EZG43395.1"/>
    <property type="molecule type" value="Genomic_DNA"/>
</dbReference>
<keyword evidence="3" id="KW-1185">Reference proteome</keyword>
<evidence type="ECO:0000313" key="3">
    <source>
        <dbReference type="Proteomes" id="UP000019763"/>
    </source>
</evidence>
<proteinExistence type="predicted"/>
<dbReference type="PROSITE" id="PS51257">
    <property type="entry name" value="PROKAR_LIPOPROTEIN"/>
    <property type="match status" value="1"/>
</dbReference>
<dbReference type="RefSeq" id="XP_011133372.1">
    <property type="nucleotide sequence ID" value="XM_011135070.1"/>
</dbReference>
<feature type="region of interest" description="Disordered" evidence="1">
    <location>
        <begin position="133"/>
        <end position="165"/>
    </location>
</feature>
<evidence type="ECO:0000256" key="1">
    <source>
        <dbReference type="SAM" id="MobiDB-lite"/>
    </source>
</evidence>
<organism evidence="2 3">
    <name type="scientific">Gregarina niphandrodes</name>
    <name type="common">Septate eugregarine</name>
    <dbReference type="NCBI Taxonomy" id="110365"/>
    <lineage>
        <taxon>Eukaryota</taxon>
        <taxon>Sar</taxon>
        <taxon>Alveolata</taxon>
        <taxon>Apicomplexa</taxon>
        <taxon>Conoidasida</taxon>
        <taxon>Gregarinasina</taxon>
        <taxon>Eugregarinorida</taxon>
        <taxon>Gregarinidae</taxon>
        <taxon>Gregarina</taxon>
    </lineage>
</organism>